<feature type="transmembrane region" description="Helical" evidence="5">
    <location>
        <begin position="56"/>
        <end position="84"/>
    </location>
</feature>
<name>A0A5C5WU55_9BACT</name>
<protein>
    <recommendedName>
        <fullName evidence="8">Peptidase S54 rhomboid domain-containing protein</fullName>
    </recommendedName>
</protein>
<dbReference type="Proteomes" id="UP000316598">
    <property type="component" value="Unassembled WGS sequence"/>
</dbReference>
<keyword evidence="4 5" id="KW-0472">Membrane</keyword>
<proteinExistence type="predicted"/>
<keyword evidence="3 5" id="KW-1133">Transmembrane helix</keyword>
<sequence length="262" mass="30302">MKLLEKLDRIVRPVAIPNLTEILVIGQVATFLLTLLEPGFTERLNLVWDRVYEGEVWRLITFVFFPPAWGIFVIFYFYIFMFLGKTLEGYWGTVRFNTYFYVGTLMTLLVGLIVPSEPFTGLYFQSTVFLAFATLNPNYEFLIMLVLPVKVKWLALLQFITFFLMLSSGVPAIQLMVVASLANYFLFFGADLFRSLVRIRTRAKWAASQMQQNKSVKVARHKCSVCGIDSQSHPNEDFRYCSKCEGQHAYCEAHLRNHVHKT</sequence>
<feature type="transmembrane region" description="Helical" evidence="5">
    <location>
        <begin position="96"/>
        <end position="114"/>
    </location>
</feature>
<dbReference type="GO" id="GO:0016020">
    <property type="term" value="C:membrane"/>
    <property type="evidence" value="ECO:0007669"/>
    <property type="project" value="UniProtKB-SubCell"/>
</dbReference>
<dbReference type="SUPFAM" id="SSF144091">
    <property type="entry name" value="Rhomboid-like"/>
    <property type="match status" value="1"/>
</dbReference>
<feature type="transmembrane region" description="Helical" evidence="5">
    <location>
        <begin position="120"/>
        <end position="139"/>
    </location>
</feature>
<organism evidence="6 7">
    <name type="scientific">Rubripirellula amarantea</name>
    <dbReference type="NCBI Taxonomy" id="2527999"/>
    <lineage>
        <taxon>Bacteria</taxon>
        <taxon>Pseudomonadati</taxon>
        <taxon>Planctomycetota</taxon>
        <taxon>Planctomycetia</taxon>
        <taxon>Pirellulales</taxon>
        <taxon>Pirellulaceae</taxon>
        <taxon>Rubripirellula</taxon>
    </lineage>
</organism>
<reference evidence="6 7" key="1">
    <citation type="submission" date="2019-02" db="EMBL/GenBank/DDBJ databases">
        <title>Deep-cultivation of Planctomycetes and their phenomic and genomic characterization uncovers novel biology.</title>
        <authorList>
            <person name="Wiegand S."/>
            <person name="Jogler M."/>
            <person name="Boedeker C."/>
            <person name="Pinto D."/>
            <person name="Vollmers J."/>
            <person name="Rivas-Marin E."/>
            <person name="Kohn T."/>
            <person name="Peeters S.H."/>
            <person name="Heuer A."/>
            <person name="Rast P."/>
            <person name="Oberbeckmann S."/>
            <person name="Bunk B."/>
            <person name="Jeske O."/>
            <person name="Meyerdierks A."/>
            <person name="Storesund J.E."/>
            <person name="Kallscheuer N."/>
            <person name="Luecker S."/>
            <person name="Lage O.M."/>
            <person name="Pohl T."/>
            <person name="Merkel B.J."/>
            <person name="Hornburger P."/>
            <person name="Mueller R.-W."/>
            <person name="Bruemmer F."/>
            <person name="Labrenz M."/>
            <person name="Spormann A.M."/>
            <person name="Op Den Camp H."/>
            <person name="Overmann J."/>
            <person name="Amann R."/>
            <person name="Jetten M.S.M."/>
            <person name="Mascher T."/>
            <person name="Medema M.H."/>
            <person name="Devos D.P."/>
            <person name="Kaster A.-K."/>
            <person name="Ovreas L."/>
            <person name="Rohde M."/>
            <person name="Galperin M.Y."/>
            <person name="Jogler C."/>
        </authorList>
    </citation>
    <scope>NUCLEOTIDE SEQUENCE [LARGE SCALE GENOMIC DNA]</scope>
    <source>
        <strain evidence="6 7">Pla22</strain>
    </source>
</reference>
<feature type="transmembrane region" description="Helical" evidence="5">
    <location>
        <begin position="12"/>
        <end position="36"/>
    </location>
</feature>
<evidence type="ECO:0000256" key="3">
    <source>
        <dbReference type="ARBA" id="ARBA00022989"/>
    </source>
</evidence>
<evidence type="ECO:0000256" key="1">
    <source>
        <dbReference type="ARBA" id="ARBA00004141"/>
    </source>
</evidence>
<dbReference type="EMBL" id="SJPI01000001">
    <property type="protein sequence ID" value="TWT54247.1"/>
    <property type="molecule type" value="Genomic_DNA"/>
</dbReference>
<comment type="caution">
    <text evidence="6">The sequence shown here is derived from an EMBL/GenBank/DDBJ whole genome shotgun (WGS) entry which is preliminary data.</text>
</comment>
<keyword evidence="7" id="KW-1185">Reference proteome</keyword>
<dbReference type="Gene3D" id="1.20.1540.10">
    <property type="entry name" value="Rhomboid-like"/>
    <property type="match status" value="1"/>
</dbReference>
<dbReference type="AlphaFoldDB" id="A0A5C5WU55"/>
<accession>A0A5C5WU55</accession>
<dbReference type="RefSeq" id="WP_146514321.1">
    <property type="nucleotide sequence ID" value="NZ_SJPI01000001.1"/>
</dbReference>
<keyword evidence="2 5" id="KW-0812">Transmembrane</keyword>
<dbReference type="InterPro" id="IPR035952">
    <property type="entry name" value="Rhomboid-like_sf"/>
</dbReference>
<evidence type="ECO:0000256" key="5">
    <source>
        <dbReference type="SAM" id="Phobius"/>
    </source>
</evidence>
<evidence type="ECO:0008006" key="8">
    <source>
        <dbReference type="Google" id="ProtNLM"/>
    </source>
</evidence>
<feature type="transmembrane region" description="Helical" evidence="5">
    <location>
        <begin position="151"/>
        <end position="167"/>
    </location>
</feature>
<feature type="transmembrane region" description="Helical" evidence="5">
    <location>
        <begin position="173"/>
        <end position="193"/>
    </location>
</feature>
<comment type="subcellular location">
    <subcellularLocation>
        <location evidence="1">Membrane</location>
        <topology evidence="1">Multi-pass membrane protein</topology>
    </subcellularLocation>
</comment>
<evidence type="ECO:0000256" key="4">
    <source>
        <dbReference type="ARBA" id="ARBA00023136"/>
    </source>
</evidence>
<gene>
    <name evidence="6" type="ORF">Pla22_18880</name>
</gene>
<evidence type="ECO:0000256" key="2">
    <source>
        <dbReference type="ARBA" id="ARBA00022692"/>
    </source>
</evidence>
<evidence type="ECO:0000313" key="7">
    <source>
        <dbReference type="Proteomes" id="UP000316598"/>
    </source>
</evidence>
<dbReference type="OrthoDB" id="9778756at2"/>
<evidence type="ECO:0000313" key="6">
    <source>
        <dbReference type="EMBL" id="TWT54247.1"/>
    </source>
</evidence>